<organism evidence="1 2">
    <name type="scientific">Prunus dulcis</name>
    <name type="common">Almond</name>
    <name type="synonym">Amygdalus dulcis</name>
    <dbReference type="NCBI Taxonomy" id="3755"/>
    <lineage>
        <taxon>Eukaryota</taxon>
        <taxon>Viridiplantae</taxon>
        <taxon>Streptophyta</taxon>
        <taxon>Embryophyta</taxon>
        <taxon>Tracheophyta</taxon>
        <taxon>Spermatophyta</taxon>
        <taxon>Magnoliopsida</taxon>
        <taxon>eudicotyledons</taxon>
        <taxon>Gunneridae</taxon>
        <taxon>Pentapetalae</taxon>
        <taxon>rosids</taxon>
        <taxon>fabids</taxon>
        <taxon>Rosales</taxon>
        <taxon>Rosaceae</taxon>
        <taxon>Amygdaloideae</taxon>
        <taxon>Amygdaleae</taxon>
        <taxon>Prunus</taxon>
    </lineage>
</organism>
<reference evidence="2" key="1">
    <citation type="journal article" date="2020" name="Plant J.">
        <title>Transposons played a major role in the diversification between the closely related almond and peach genomes: results from the almond genome sequence.</title>
        <authorList>
            <person name="Alioto T."/>
            <person name="Alexiou K.G."/>
            <person name="Bardil A."/>
            <person name="Barteri F."/>
            <person name="Castanera R."/>
            <person name="Cruz F."/>
            <person name="Dhingra A."/>
            <person name="Duval H."/>
            <person name="Fernandez I Marti A."/>
            <person name="Frias L."/>
            <person name="Galan B."/>
            <person name="Garcia J.L."/>
            <person name="Howad W."/>
            <person name="Gomez-Garrido J."/>
            <person name="Gut M."/>
            <person name="Julca I."/>
            <person name="Morata J."/>
            <person name="Puigdomenech P."/>
            <person name="Ribeca P."/>
            <person name="Rubio Cabetas M.J."/>
            <person name="Vlasova A."/>
            <person name="Wirthensohn M."/>
            <person name="Garcia-Mas J."/>
            <person name="Gabaldon T."/>
            <person name="Casacuberta J.M."/>
            <person name="Arus P."/>
        </authorList>
    </citation>
    <scope>NUCLEOTIDE SEQUENCE [LARGE SCALE GENOMIC DNA]</scope>
    <source>
        <strain evidence="2">cv. Texas</strain>
    </source>
</reference>
<dbReference type="InParanoid" id="A0A5E4GDM7"/>
<dbReference type="AlphaFoldDB" id="A0A5E4GDM7"/>
<dbReference type="EMBL" id="CABIKO010000567">
    <property type="protein sequence ID" value="VVA37731.1"/>
    <property type="molecule type" value="Genomic_DNA"/>
</dbReference>
<proteinExistence type="predicted"/>
<evidence type="ECO:0000313" key="2">
    <source>
        <dbReference type="Proteomes" id="UP000327085"/>
    </source>
</evidence>
<feature type="non-terminal residue" evidence="1">
    <location>
        <position position="1"/>
    </location>
</feature>
<evidence type="ECO:0000313" key="1">
    <source>
        <dbReference type="EMBL" id="VVA37731.1"/>
    </source>
</evidence>
<dbReference type="Gramene" id="VVA37731">
    <property type="protein sequence ID" value="VVA37731"/>
    <property type="gene ID" value="Prudul26B010741"/>
</dbReference>
<name>A0A5E4GDM7_PRUDU</name>
<sequence>QCTKRSAAQWQVLIRRTYPWFQPGYRLFEKEPEEETARTNFRKKFLNVTLPRDLPFGGGKPPNYHLGAEVYHTNFCS</sequence>
<accession>A0A5E4GDM7</accession>
<feature type="non-terminal residue" evidence="1">
    <location>
        <position position="77"/>
    </location>
</feature>
<gene>
    <name evidence="1" type="ORF">ALMOND_2B010741</name>
</gene>
<protein>
    <submittedName>
        <fullName evidence="1">PREDICTED: LOC109949315</fullName>
    </submittedName>
</protein>
<dbReference type="Proteomes" id="UP000327085">
    <property type="component" value="Chromosome 8"/>
</dbReference>